<dbReference type="OMA" id="KIAWGIS"/>
<dbReference type="GO" id="GO:0016020">
    <property type="term" value="C:membrane"/>
    <property type="evidence" value="ECO:0007669"/>
    <property type="project" value="UniProtKB-SubCell"/>
</dbReference>
<dbReference type="AlphaFoldDB" id="A0A1L9WF31"/>
<feature type="transmembrane region" description="Helical" evidence="7">
    <location>
        <begin position="234"/>
        <end position="254"/>
    </location>
</feature>
<dbReference type="PANTHER" id="PTHR22950">
    <property type="entry name" value="AMINO ACID TRANSPORTER"/>
    <property type="match status" value="1"/>
</dbReference>
<feature type="transmembrane region" description="Helical" evidence="7">
    <location>
        <begin position="162"/>
        <end position="183"/>
    </location>
</feature>
<dbReference type="VEuPathDB" id="FungiDB:ASPACDRAFT_55588"/>
<dbReference type="STRING" id="690307.A0A1L9WF31"/>
<gene>
    <name evidence="9" type="ORF">ASPACDRAFT_55588</name>
</gene>
<feature type="transmembrane region" description="Helical" evidence="7">
    <location>
        <begin position="308"/>
        <end position="329"/>
    </location>
</feature>
<accession>A0A1L9WF31</accession>
<sequence length="456" mass="49535">MSHRDESVLSDLQLESARQIMEEDMSKKPTPQNDNPGDPFGEEVEGQMQYKTMSWWHLQAIVMIAETVSLGILSLPAAVAALGIVPSIIALLGLGGMATYTGYVIGQFRWRYPHVHSMADAGEVLWGSFGRELLGGGLILLLIFVMGSHLLTFSVAMSTMTEHATCSIAFSIVGFAISLLCTLPRTMRGMTLMAIICFISILSAIFVVTIDLGIINQDHYHATAVHRTDLNKGFLAITNMVFAFAAHAAFFSFISELAQPKDYPKALYLLQTIDTTLYILVAVLIYYFAGPGVVSPALGSASPVVRKVAYGVALPTIIISGVVNGHIACKYIYIRLFRGTDRVHATDWKSYALWAGIALGVWALAWVIAEAIPSFSNILSLVASLFATWFTYGLPGIFWLYLNRGLWFSSFGKFSLTVVNGFMFCAGAIICGLGLYVSGKAIHETPAQASFSCASS</sequence>
<dbReference type="GeneID" id="30976833"/>
<evidence type="ECO:0000256" key="5">
    <source>
        <dbReference type="ARBA" id="ARBA00023136"/>
    </source>
</evidence>
<feature type="transmembrane region" description="Helical" evidence="7">
    <location>
        <begin position="133"/>
        <end position="156"/>
    </location>
</feature>
<dbReference type="OrthoDB" id="294730at2759"/>
<reference evidence="10" key="1">
    <citation type="journal article" date="2017" name="Genome Biol.">
        <title>Comparative genomics reveals high biological diversity and specific adaptations in the industrially and medically important fungal genus Aspergillus.</title>
        <authorList>
            <person name="de Vries R.P."/>
            <person name="Riley R."/>
            <person name="Wiebenga A."/>
            <person name="Aguilar-Osorio G."/>
            <person name="Amillis S."/>
            <person name="Uchima C.A."/>
            <person name="Anderluh G."/>
            <person name="Asadollahi M."/>
            <person name="Askin M."/>
            <person name="Barry K."/>
            <person name="Battaglia E."/>
            <person name="Bayram O."/>
            <person name="Benocci T."/>
            <person name="Braus-Stromeyer S.A."/>
            <person name="Caldana C."/>
            <person name="Canovas D."/>
            <person name="Cerqueira G.C."/>
            <person name="Chen F."/>
            <person name="Chen W."/>
            <person name="Choi C."/>
            <person name="Clum A."/>
            <person name="Dos Santos R.A."/>
            <person name="Damasio A.R."/>
            <person name="Diallinas G."/>
            <person name="Emri T."/>
            <person name="Fekete E."/>
            <person name="Flipphi M."/>
            <person name="Freyberg S."/>
            <person name="Gallo A."/>
            <person name="Gournas C."/>
            <person name="Habgood R."/>
            <person name="Hainaut M."/>
            <person name="Harispe M.L."/>
            <person name="Henrissat B."/>
            <person name="Hilden K.S."/>
            <person name="Hope R."/>
            <person name="Hossain A."/>
            <person name="Karabika E."/>
            <person name="Karaffa L."/>
            <person name="Karanyi Z."/>
            <person name="Krasevec N."/>
            <person name="Kuo A."/>
            <person name="Kusch H."/>
            <person name="LaButti K."/>
            <person name="Lagendijk E.L."/>
            <person name="Lapidus A."/>
            <person name="Levasseur A."/>
            <person name="Lindquist E."/>
            <person name="Lipzen A."/>
            <person name="Logrieco A.F."/>
            <person name="MacCabe A."/>
            <person name="Maekelae M.R."/>
            <person name="Malavazi I."/>
            <person name="Melin P."/>
            <person name="Meyer V."/>
            <person name="Mielnichuk N."/>
            <person name="Miskei M."/>
            <person name="Molnar A.P."/>
            <person name="Mule G."/>
            <person name="Ngan C.Y."/>
            <person name="Orejas M."/>
            <person name="Orosz E."/>
            <person name="Ouedraogo J.P."/>
            <person name="Overkamp K.M."/>
            <person name="Park H.-S."/>
            <person name="Perrone G."/>
            <person name="Piumi F."/>
            <person name="Punt P.J."/>
            <person name="Ram A.F."/>
            <person name="Ramon A."/>
            <person name="Rauscher S."/>
            <person name="Record E."/>
            <person name="Riano-Pachon D.M."/>
            <person name="Robert V."/>
            <person name="Roehrig J."/>
            <person name="Ruller R."/>
            <person name="Salamov A."/>
            <person name="Salih N.S."/>
            <person name="Samson R.A."/>
            <person name="Sandor E."/>
            <person name="Sanguinetti M."/>
            <person name="Schuetze T."/>
            <person name="Sepcic K."/>
            <person name="Shelest E."/>
            <person name="Sherlock G."/>
            <person name="Sophianopoulou V."/>
            <person name="Squina F.M."/>
            <person name="Sun H."/>
            <person name="Susca A."/>
            <person name="Todd R.B."/>
            <person name="Tsang A."/>
            <person name="Unkles S.E."/>
            <person name="van de Wiele N."/>
            <person name="van Rossen-Uffink D."/>
            <person name="Oliveira J.V."/>
            <person name="Vesth T.C."/>
            <person name="Visser J."/>
            <person name="Yu J.-H."/>
            <person name="Zhou M."/>
            <person name="Andersen M.R."/>
            <person name="Archer D.B."/>
            <person name="Baker S.E."/>
            <person name="Benoit I."/>
            <person name="Brakhage A.A."/>
            <person name="Braus G.H."/>
            <person name="Fischer R."/>
            <person name="Frisvad J.C."/>
            <person name="Goldman G.H."/>
            <person name="Houbraken J."/>
            <person name="Oakley B."/>
            <person name="Pocsi I."/>
            <person name="Scazzocchio C."/>
            <person name="Seiboth B."/>
            <person name="vanKuyk P.A."/>
            <person name="Wortman J."/>
            <person name="Dyer P.S."/>
            <person name="Grigoriev I.V."/>
        </authorList>
    </citation>
    <scope>NUCLEOTIDE SEQUENCE [LARGE SCALE GENOMIC DNA]</scope>
    <source>
        <strain evidence="10">ATCC 16872 / CBS 172.66 / WB 5094</strain>
    </source>
</reference>
<dbReference type="EMBL" id="KV878993">
    <property type="protein sequence ID" value="OJJ94780.1"/>
    <property type="molecule type" value="Genomic_DNA"/>
</dbReference>
<keyword evidence="4 7" id="KW-1133">Transmembrane helix</keyword>
<feature type="transmembrane region" description="Helical" evidence="7">
    <location>
        <begin position="190"/>
        <end position="214"/>
    </location>
</feature>
<feature type="transmembrane region" description="Helical" evidence="7">
    <location>
        <begin position="350"/>
        <end position="369"/>
    </location>
</feature>
<evidence type="ECO:0000256" key="3">
    <source>
        <dbReference type="ARBA" id="ARBA00022692"/>
    </source>
</evidence>
<evidence type="ECO:0000256" key="1">
    <source>
        <dbReference type="ARBA" id="ARBA00004141"/>
    </source>
</evidence>
<evidence type="ECO:0000256" key="4">
    <source>
        <dbReference type="ARBA" id="ARBA00022989"/>
    </source>
</evidence>
<feature type="transmembrane region" description="Helical" evidence="7">
    <location>
        <begin position="414"/>
        <end position="437"/>
    </location>
</feature>
<keyword evidence="10" id="KW-1185">Reference proteome</keyword>
<evidence type="ECO:0000313" key="10">
    <source>
        <dbReference type="Proteomes" id="UP000184546"/>
    </source>
</evidence>
<feature type="transmembrane region" description="Helical" evidence="7">
    <location>
        <begin position="266"/>
        <end position="288"/>
    </location>
</feature>
<dbReference type="InterPro" id="IPR013057">
    <property type="entry name" value="AA_transpt_TM"/>
</dbReference>
<evidence type="ECO:0000256" key="7">
    <source>
        <dbReference type="SAM" id="Phobius"/>
    </source>
</evidence>
<protein>
    <recommendedName>
        <fullName evidence="8">Amino acid transporter transmembrane domain-containing protein</fullName>
    </recommendedName>
</protein>
<dbReference type="Proteomes" id="UP000184546">
    <property type="component" value="Unassembled WGS sequence"/>
</dbReference>
<feature type="transmembrane region" description="Helical" evidence="7">
    <location>
        <begin position="84"/>
        <end position="105"/>
    </location>
</feature>
<feature type="transmembrane region" description="Helical" evidence="7">
    <location>
        <begin position="381"/>
        <end position="402"/>
    </location>
</feature>
<evidence type="ECO:0000259" key="8">
    <source>
        <dbReference type="Pfam" id="PF01490"/>
    </source>
</evidence>
<evidence type="ECO:0000313" key="9">
    <source>
        <dbReference type="EMBL" id="OJJ94780.1"/>
    </source>
</evidence>
<name>A0A1L9WF31_ASPA1</name>
<dbReference type="FunFam" id="1.20.1740.10:FF:000039">
    <property type="entry name" value="Neutral amino acid transporter (Eurofung)"/>
    <property type="match status" value="1"/>
</dbReference>
<feature type="domain" description="Amino acid transporter transmembrane" evidence="8">
    <location>
        <begin position="52"/>
        <end position="437"/>
    </location>
</feature>
<evidence type="ECO:0000256" key="6">
    <source>
        <dbReference type="SAM" id="MobiDB-lite"/>
    </source>
</evidence>
<comment type="similarity">
    <text evidence="2">Belongs to the amino acid/polyamine transporter 2 family.</text>
</comment>
<comment type="subcellular location">
    <subcellularLocation>
        <location evidence="1">Membrane</location>
        <topology evidence="1">Multi-pass membrane protein</topology>
    </subcellularLocation>
</comment>
<feature type="transmembrane region" description="Helical" evidence="7">
    <location>
        <begin position="55"/>
        <end position="78"/>
    </location>
</feature>
<evidence type="ECO:0000256" key="2">
    <source>
        <dbReference type="ARBA" id="ARBA00008066"/>
    </source>
</evidence>
<dbReference type="PANTHER" id="PTHR22950:SF479">
    <property type="entry name" value="AMINO ACID TRANSPORTER (EUROFUNG)-RELATED"/>
    <property type="match status" value="1"/>
</dbReference>
<dbReference type="Gene3D" id="1.20.1740.10">
    <property type="entry name" value="Amino acid/polyamine transporter I"/>
    <property type="match status" value="1"/>
</dbReference>
<keyword evidence="3 7" id="KW-0812">Transmembrane</keyword>
<dbReference type="GO" id="GO:0015179">
    <property type="term" value="F:L-amino acid transmembrane transporter activity"/>
    <property type="evidence" value="ECO:0007669"/>
    <property type="project" value="TreeGrafter"/>
</dbReference>
<feature type="region of interest" description="Disordered" evidence="6">
    <location>
        <begin position="20"/>
        <end position="43"/>
    </location>
</feature>
<dbReference type="Pfam" id="PF01490">
    <property type="entry name" value="Aa_trans"/>
    <property type="match status" value="1"/>
</dbReference>
<organism evidence="9 10">
    <name type="scientific">Aspergillus aculeatus (strain ATCC 16872 / CBS 172.66 / WB 5094)</name>
    <dbReference type="NCBI Taxonomy" id="690307"/>
    <lineage>
        <taxon>Eukaryota</taxon>
        <taxon>Fungi</taxon>
        <taxon>Dikarya</taxon>
        <taxon>Ascomycota</taxon>
        <taxon>Pezizomycotina</taxon>
        <taxon>Eurotiomycetes</taxon>
        <taxon>Eurotiomycetidae</taxon>
        <taxon>Eurotiales</taxon>
        <taxon>Aspergillaceae</taxon>
        <taxon>Aspergillus</taxon>
        <taxon>Aspergillus subgen. Circumdati</taxon>
    </lineage>
</organism>
<proteinExistence type="inferred from homology"/>
<keyword evidence="5 7" id="KW-0472">Membrane</keyword>
<dbReference type="RefSeq" id="XP_020051120.1">
    <property type="nucleotide sequence ID" value="XM_020203019.1"/>
</dbReference>